<evidence type="ECO:0000256" key="8">
    <source>
        <dbReference type="ARBA" id="ARBA00023136"/>
    </source>
</evidence>
<evidence type="ECO:0000256" key="5">
    <source>
        <dbReference type="ARBA" id="ARBA00022807"/>
    </source>
</evidence>
<feature type="transmembrane region" description="Helical" evidence="9">
    <location>
        <begin position="305"/>
        <end position="325"/>
    </location>
</feature>
<dbReference type="InterPro" id="IPR039421">
    <property type="entry name" value="Type_1_exporter"/>
</dbReference>
<dbReference type="PANTHER" id="PTHR43394:SF1">
    <property type="entry name" value="ATP-BINDING CASSETTE SUB-FAMILY B MEMBER 10, MITOCHONDRIAL"/>
    <property type="match status" value="1"/>
</dbReference>
<keyword evidence="4" id="KW-0378">Hydrolase</keyword>
<comment type="subcellular location">
    <subcellularLocation>
        <location evidence="1">Cell membrane</location>
        <topology evidence="1">Multi-pass membrane protein</topology>
    </subcellularLocation>
</comment>
<dbReference type="InterPro" id="IPR003439">
    <property type="entry name" value="ABC_transporter-like_ATP-bd"/>
</dbReference>
<evidence type="ECO:0000256" key="2">
    <source>
        <dbReference type="ARBA" id="ARBA00022692"/>
    </source>
</evidence>
<keyword evidence="6" id="KW-0067">ATP-binding</keyword>
<organism evidence="13 14">
    <name type="scientific">Calothrix parietina FACHB-288</name>
    <dbReference type="NCBI Taxonomy" id="2692896"/>
    <lineage>
        <taxon>Bacteria</taxon>
        <taxon>Bacillati</taxon>
        <taxon>Cyanobacteriota</taxon>
        <taxon>Cyanophyceae</taxon>
        <taxon>Nostocales</taxon>
        <taxon>Calotrichaceae</taxon>
        <taxon>Calothrix</taxon>
    </lineage>
</organism>
<evidence type="ECO:0000256" key="7">
    <source>
        <dbReference type="ARBA" id="ARBA00022989"/>
    </source>
</evidence>
<dbReference type="EMBL" id="JACJQH010000018">
    <property type="protein sequence ID" value="MBD2196473.1"/>
    <property type="molecule type" value="Genomic_DNA"/>
</dbReference>
<name>A0ABR8A9D6_9CYAN</name>
<dbReference type="InterPro" id="IPR005074">
    <property type="entry name" value="Peptidase_C39"/>
</dbReference>
<evidence type="ECO:0000259" key="12">
    <source>
        <dbReference type="PROSITE" id="PS50990"/>
    </source>
</evidence>
<dbReference type="Pfam" id="PF00005">
    <property type="entry name" value="ABC_tran"/>
    <property type="match status" value="1"/>
</dbReference>
<protein>
    <submittedName>
        <fullName evidence="13">Peptidase domain-containing ABC transporter</fullName>
    </submittedName>
</protein>
<feature type="transmembrane region" description="Helical" evidence="9">
    <location>
        <begin position="390"/>
        <end position="411"/>
    </location>
</feature>
<evidence type="ECO:0000313" key="13">
    <source>
        <dbReference type="EMBL" id="MBD2196473.1"/>
    </source>
</evidence>
<dbReference type="PROSITE" id="PS50990">
    <property type="entry name" value="PEPTIDASE_C39"/>
    <property type="match status" value="1"/>
</dbReference>
<dbReference type="InterPro" id="IPR003593">
    <property type="entry name" value="AAA+_ATPase"/>
</dbReference>
<gene>
    <name evidence="13" type="ORF">H6G24_13350</name>
</gene>
<evidence type="ECO:0000256" key="6">
    <source>
        <dbReference type="ARBA" id="ARBA00022840"/>
    </source>
</evidence>
<dbReference type="Pfam" id="PF00664">
    <property type="entry name" value="ABC_membrane"/>
    <property type="match status" value="1"/>
</dbReference>
<keyword evidence="5" id="KW-0645">Protease</keyword>
<evidence type="ECO:0000256" key="3">
    <source>
        <dbReference type="ARBA" id="ARBA00022741"/>
    </source>
</evidence>
<feature type="transmembrane region" description="Helical" evidence="9">
    <location>
        <begin position="200"/>
        <end position="226"/>
    </location>
</feature>
<sequence>MKKYPVIMQHSEEDCGAACVASILKFYGRNLTINRIREAIGSGQLGTTLLGLRRGTEALGLYTRTGKASENFLKNLSKMPLPAIIHWQGYHWVVLYGQRGKQYIIGDPAIGIRYLSQQELIEGWQNGVVLLLQPDANRFFAEPDDKVNTFEKFIQGILPHRGVIIEALVISQLIGLLSLASPFLVQILTDDVLVRRDYDLLISVVLAVIVMHIVNSSLELVQNILIANFAQRLQLKLMLEFGQKILNLPLKYYEARRSGEVSSRVRDIEKINSFIAQAVIGFPTKLFMAIVCLCLMFYYSWKLALFSLIIVFLMSISTIVFLPIVQQKTRKYMVLDAENQGVLVEIFKGALTLKTTTSAAQFWEELQSRFTRLTKLSLTTIQIEIINQKFSGLVANIGSTVLLLFGSQLVISKELTIGQLLAFSSLTSNVTGLFSFIIDVVDEFAQVQTAHSRIQEVIDSTPEASLDTQKPWANISDNTDIICSKLNFYYAGRVDLLEDFSVTIPGGKVIALIGKSGCGKSTLAKLIAGLHTVQSGNIRYGIYNQQDLSLESLRQQVVLVPQDAHFWSRSIIENFRLGSPNVSFEEIVNACQITLADEFISKLPDTYQTVLGEFGANISGGQRQRLALARAIVHNPPLLILDESTAGLDPSSESEILDRLLFYRTGKTTIIISHRPRVIERADWIIFLEKGKLKMEGKVEELRSLPGDHLDFLTP</sequence>
<dbReference type="InterPro" id="IPR036640">
    <property type="entry name" value="ABC1_TM_sf"/>
</dbReference>
<dbReference type="InterPro" id="IPR017871">
    <property type="entry name" value="ABC_transporter-like_CS"/>
</dbReference>
<dbReference type="InterPro" id="IPR011527">
    <property type="entry name" value="ABC1_TM_dom"/>
</dbReference>
<dbReference type="PROSITE" id="PS50893">
    <property type="entry name" value="ABC_TRANSPORTER_2"/>
    <property type="match status" value="1"/>
</dbReference>
<dbReference type="PROSITE" id="PS00211">
    <property type="entry name" value="ABC_TRANSPORTER_1"/>
    <property type="match status" value="1"/>
</dbReference>
<evidence type="ECO:0000313" key="14">
    <source>
        <dbReference type="Proteomes" id="UP000658514"/>
    </source>
</evidence>
<evidence type="ECO:0000256" key="1">
    <source>
        <dbReference type="ARBA" id="ARBA00004651"/>
    </source>
</evidence>
<dbReference type="InterPro" id="IPR027417">
    <property type="entry name" value="P-loop_NTPase"/>
</dbReference>
<evidence type="ECO:0000256" key="4">
    <source>
        <dbReference type="ARBA" id="ARBA00022801"/>
    </source>
</evidence>
<evidence type="ECO:0000259" key="10">
    <source>
        <dbReference type="PROSITE" id="PS50893"/>
    </source>
</evidence>
<dbReference type="SUPFAM" id="SSF52540">
    <property type="entry name" value="P-loop containing nucleoside triphosphate hydrolases"/>
    <property type="match status" value="1"/>
</dbReference>
<dbReference type="Gene3D" id="3.40.50.300">
    <property type="entry name" value="P-loop containing nucleotide triphosphate hydrolases"/>
    <property type="match status" value="1"/>
</dbReference>
<keyword evidence="14" id="KW-1185">Reference proteome</keyword>
<proteinExistence type="predicted"/>
<feature type="domain" description="ABC transporter" evidence="10">
    <location>
        <begin position="481"/>
        <end position="715"/>
    </location>
</feature>
<comment type="caution">
    <text evidence="13">The sequence shown here is derived from an EMBL/GenBank/DDBJ whole genome shotgun (WGS) entry which is preliminary data.</text>
</comment>
<dbReference type="Pfam" id="PF03412">
    <property type="entry name" value="Peptidase_C39"/>
    <property type="match status" value="1"/>
</dbReference>
<keyword evidence="8 9" id="KW-0472">Membrane</keyword>
<feature type="transmembrane region" description="Helical" evidence="9">
    <location>
        <begin position="163"/>
        <end position="188"/>
    </location>
</feature>
<evidence type="ECO:0000256" key="9">
    <source>
        <dbReference type="SAM" id="Phobius"/>
    </source>
</evidence>
<dbReference type="Gene3D" id="1.20.1560.10">
    <property type="entry name" value="ABC transporter type 1, transmembrane domain"/>
    <property type="match status" value="1"/>
</dbReference>
<dbReference type="CDD" id="cd02418">
    <property type="entry name" value="Peptidase_C39B"/>
    <property type="match status" value="1"/>
</dbReference>
<dbReference type="PANTHER" id="PTHR43394">
    <property type="entry name" value="ATP-DEPENDENT PERMEASE MDL1, MITOCHONDRIAL"/>
    <property type="match status" value="1"/>
</dbReference>
<dbReference type="CDD" id="cd18570">
    <property type="entry name" value="ABC_6TM_PCAT1_LagD_like"/>
    <property type="match status" value="1"/>
</dbReference>
<feature type="domain" description="Peptidase C39" evidence="12">
    <location>
        <begin position="9"/>
        <end position="131"/>
    </location>
</feature>
<dbReference type="SMART" id="SM00382">
    <property type="entry name" value="AAA"/>
    <property type="match status" value="1"/>
</dbReference>
<feature type="transmembrane region" description="Helical" evidence="9">
    <location>
        <begin position="274"/>
        <end position="299"/>
    </location>
</feature>
<dbReference type="Proteomes" id="UP000658514">
    <property type="component" value="Unassembled WGS sequence"/>
</dbReference>
<keyword evidence="5" id="KW-0788">Thiol protease</keyword>
<keyword evidence="7 9" id="KW-1133">Transmembrane helix</keyword>
<dbReference type="RefSeq" id="WP_190540640.1">
    <property type="nucleotide sequence ID" value="NZ_CAWPNO010000049.1"/>
</dbReference>
<reference evidence="13 14" key="1">
    <citation type="journal article" date="2020" name="ISME J.">
        <title>Comparative genomics reveals insights into cyanobacterial evolution and habitat adaptation.</title>
        <authorList>
            <person name="Chen M.Y."/>
            <person name="Teng W.K."/>
            <person name="Zhao L."/>
            <person name="Hu C.X."/>
            <person name="Zhou Y.K."/>
            <person name="Han B.P."/>
            <person name="Song L.R."/>
            <person name="Shu W.S."/>
        </authorList>
    </citation>
    <scope>NUCLEOTIDE SEQUENCE [LARGE SCALE GENOMIC DNA]</scope>
    <source>
        <strain evidence="13 14">FACHB-288</strain>
    </source>
</reference>
<feature type="domain" description="ABC transmembrane type-1" evidence="11">
    <location>
        <begin position="173"/>
        <end position="446"/>
    </location>
</feature>
<dbReference type="PROSITE" id="PS50929">
    <property type="entry name" value="ABC_TM1F"/>
    <property type="match status" value="1"/>
</dbReference>
<keyword evidence="3" id="KW-0547">Nucleotide-binding</keyword>
<evidence type="ECO:0000259" key="11">
    <source>
        <dbReference type="PROSITE" id="PS50929"/>
    </source>
</evidence>
<dbReference type="Gene3D" id="3.90.70.10">
    <property type="entry name" value="Cysteine proteinases"/>
    <property type="match status" value="1"/>
</dbReference>
<keyword evidence="2 9" id="KW-0812">Transmembrane</keyword>
<dbReference type="SUPFAM" id="SSF90123">
    <property type="entry name" value="ABC transporter transmembrane region"/>
    <property type="match status" value="1"/>
</dbReference>
<accession>A0ABR8A9D6</accession>